<protein>
    <submittedName>
        <fullName evidence="1">Uncharacterized protein</fullName>
    </submittedName>
</protein>
<dbReference type="Proteomes" id="UP000026961">
    <property type="component" value="Chromosome 9"/>
</dbReference>
<sequence length="61" mass="7136">MASCYHGSYRVMAAQVLRNETRVNRVMPDPNQPVNKWKKWFGLVYFHGLNVLSPNREQTEA</sequence>
<reference evidence="1" key="1">
    <citation type="submission" date="2015-04" db="UniProtKB">
        <authorList>
            <consortium name="EnsemblPlants"/>
        </authorList>
    </citation>
    <scope>IDENTIFICATION</scope>
</reference>
<reference evidence="1" key="2">
    <citation type="submission" date="2018-05" db="EMBL/GenBank/DDBJ databases">
        <title>OgluRS3 (Oryza glumaepatula Reference Sequence Version 3).</title>
        <authorList>
            <person name="Zhang J."/>
            <person name="Kudrna D."/>
            <person name="Lee S."/>
            <person name="Talag J."/>
            <person name="Welchert J."/>
            <person name="Wing R.A."/>
        </authorList>
    </citation>
    <scope>NUCLEOTIDE SEQUENCE [LARGE SCALE GENOMIC DNA]</scope>
</reference>
<keyword evidence="2" id="KW-1185">Reference proteome</keyword>
<evidence type="ECO:0000313" key="2">
    <source>
        <dbReference type="Proteomes" id="UP000026961"/>
    </source>
</evidence>
<accession>A0A0E0B1T4</accession>
<dbReference type="EnsemblPlants" id="OGLUM09G07290.1">
    <property type="protein sequence ID" value="OGLUM09G07290.1"/>
    <property type="gene ID" value="OGLUM09G07290"/>
</dbReference>
<dbReference type="HOGENOM" id="CLU_2926415_0_0_1"/>
<organism evidence="1">
    <name type="scientific">Oryza glumipatula</name>
    <dbReference type="NCBI Taxonomy" id="40148"/>
    <lineage>
        <taxon>Eukaryota</taxon>
        <taxon>Viridiplantae</taxon>
        <taxon>Streptophyta</taxon>
        <taxon>Embryophyta</taxon>
        <taxon>Tracheophyta</taxon>
        <taxon>Spermatophyta</taxon>
        <taxon>Magnoliopsida</taxon>
        <taxon>Liliopsida</taxon>
        <taxon>Poales</taxon>
        <taxon>Poaceae</taxon>
        <taxon>BOP clade</taxon>
        <taxon>Oryzoideae</taxon>
        <taxon>Oryzeae</taxon>
        <taxon>Oryzinae</taxon>
        <taxon>Oryza</taxon>
    </lineage>
</organism>
<dbReference type="AlphaFoldDB" id="A0A0E0B1T4"/>
<proteinExistence type="predicted"/>
<evidence type="ECO:0000313" key="1">
    <source>
        <dbReference type="EnsemblPlants" id="OGLUM09G07290.1"/>
    </source>
</evidence>
<name>A0A0E0B1T4_9ORYZ</name>
<dbReference type="Gramene" id="OGLUM09G07290.1">
    <property type="protein sequence ID" value="OGLUM09G07290.1"/>
    <property type="gene ID" value="OGLUM09G07290"/>
</dbReference>